<dbReference type="SUPFAM" id="SSF51726">
    <property type="entry name" value="UROD/MetE-like"/>
    <property type="match status" value="2"/>
</dbReference>
<dbReference type="EMBL" id="JABTTQ020000742">
    <property type="protein sequence ID" value="KAK6138240.1"/>
    <property type="molecule type" value="Genomic_DNA"/>
</dbReference>
<evidence type="ECO:0000256" key="14">
    <source>
        <dbReference type="ARBA" id="ARBA00023002"/>
    </source>
</evidence>
<dbReference type="InterPro" id="IPR016208">
    <property type="entry name" value="Ald_Oxase/xanthine_DH-like"/>
</dbReference>
<dbReference type="InterPro" id="IPR002346">
    <property type="entry name" value="Mopterin_DH_FAD-bd"/>
</dbReference>
<dbReference type="InterPro" id="IPR036856">
    <property type="entry name" value="Ald_Oxase/Xan_DH_a/b_sf"/>
</dbReference>
<reference evidence="20 21" key="1">
    <citation type="journal article" date="2021" name="Comput. Struct. Biotechnol. J.">
        <title>De novo genome assembly of the potent medicinal plant Rehmannia glutinosa using nanopore technology.</title>
        <authorList>
            <person name="Ma L."/>
            <person name="Dong C."/>
            <person name="Song C."/>
            <person name="Wang X."/>
            <person name="Zheng X."/>
            <person name="Niu Y."/>
            <person name="Chen S."/>
            <person name="Feng W."/>
        </authorList>
    </citation>
    <scope>NUCLEOTIDE SEQUENCE [LARGE SCALE GENOMIC DNA]</scope>
    <source>
        <strain evidence="20">DH-2019</strain>
    </source>
</reference>
<evidence type="ECO:0000256" key="4">
    <source>
        <dbReference type="ARBA" id="ARBA00004681"/>
    </source>
</evidence>
<comment type="pathway">
    <text evidence="4">Amino-acid biosynthesis; L-methionine biosynthesis via de novo pathway; L-methionine from L-homocysteine (MetE route): step 1/1.</text>
</comment>
<dbReference type="CDD" id="cd00207">
    <property type="entry name" value="fer2"/>
    <property type="match status" value="1"/>
</dbReference>
<feature type="domain" description="FAD-binding PCMH-type" evidence="19">
    <location>
        <begin position="978"/>
        <end position="1159"/>
    </location>
</feature>
<dbReference type="PROSITE" id="PS51387">
    <property type="entry name" value="FAD_PCMH"/>
    <property type="match status" value="1"/>
</dbReference>
<keyword evidence="8" id="KW-0500">Molybdenum</keyword>
<dbReference type="InterPro" id="IPR000674">
    <property type="entry name" value="Ald_Oxase/Xan_DH_a/b"/>
</dbReference>
<comment type="catalytic activity">
    <reaction evidence="18">
        <text>5-methyltetrahydropteroyltri-L-glutamate + L-homocysteine = tetrahydropteroyltri-L-glutamate + L-methionine</text>
        <dbReference type="Rhea" id="RHEA:21196"/>
        <dbReference type="ChEBI" id="CHEBI:57844"/>
        <dbReference type="ChEBI" id="CHEBI:58140"/>
        <dbReference type="ChEBI" id="CHEBI:58199"/>
        <dbReference type="ChEBI" id="CHEBI:58207"/>
        <dbReference type="EC" id="2.1.1.14"/>
    </reaction>
</comment>
<keyword evidence="12" id="KW-0479">Metal-binding</keyword>
<dbReference type="SMART" id="SM01008">
    <property type="entry name" value="Ald_Xan_dh_C"/>
    <property type="match status" value="1"/>
</dbReference>
<dbReference type="Pfam" id="PF03450">
    <property type="entry name" value="CO_deh_flav_C"/>
    <property type="match status" value="1"/>
</dbReference>
<evidence type="ECO:0000313" key="21">
    <source>
        <dbReference type="Proteomes" id="UP001318860"/>
    </source>
</evidence>
<comment type="cofactor">
    <cofactor evidence="1">
        <name>Mo-molybdopterin</name>
        <dbReference type="ChEBI" id="CHEBI:71302"/>
    </cofactor>
</comment>
<dbReference type="InterPro" id="IPR012675">
    <property type="entry name" value="Beta-grasp_dom_sf"/>
</dbReference>
<dbReference type="Pfam" id="PF08267">
    <property type="entry name" value="Meth_synt_1"/>
    <property type="match status" value="1"/>
</dbReference>
<accession>A0ABR0VVB8</accession>
<protein>
    <recommendedName>
        <fullName evidence="7">5-methyltetrahydropteroyltriglutamate--homocysteine S-methyltransferase</fullName>
        <ecNumber evidence="7">2.1.1.14</ecNumber>
    </recommendedName>
</protein>
<evidence type="ECO:0000256" key="2">
    <source>
        <dbReference type="ARBA" id="ARBA00001974"/>
    </source>
</evidence>
<dbReference type="SUPFAM" id="SSF54292">
    <property type="entry name" value="2Fe-2S ferredoxin-like"/>
    <property type="match status" value="1"/>
</dbReference>
<evidence type="ECO:0000256" key="3">
    <source>
        <dbReference type="ARBA" id="ARBA00002777"/>
    </source>
</evidence>
<gene>
    <name evidence="20" type="ORF">DH2020_028024</name>
</gene>
<dbReference type="PANTHER" id="PTHR11908:SF132">
    <property type="entry name" value="ALDEHYDE OXIDASE 1-RELATED"/>
    <property type="match status" value="1"/>
</dbReference>
<dbReference type="InterPro" id="IPR002888">
    <property type="entry name" value="2Fe-2S-bd"/>
</dbReference>
<evidence type="ECO:0000256" key="18">
    <source>
        <dbReference type="ARBA" id="ARBA00048690"/>
    </source>
</evidence>
<dbReference type="EC" id="2.1.1.14" evidence="7"/>
<evidence type="ECO:0000256" key="6">
    <source>
        <dbReference type="ARBA" id="ARBA00009553"/>
    </source>
</evidence>
<dbReference type="SUPFAM" id="SSF56003">
    <property type="entry name" value="Molybdenum cofactor-binding domain"/>
    <property type="match status" value="1"/>
</dbReference>
<keyword evidence="11" id="KW-0808">Transferase</keyword>
<keyword evidence="15" id="KW-0411">Iron-sulfur</keyword>
<dbReference type="Pfam" id="PF01717">
    <property type="entry name" value="Meth_synt_2"/>
    <property type="match status" value="2"/>
</dbReference>
<dbReference type="InterPro" id="IPR037165">
    <property type="entry name" value="AldOxase/xan_DH_Mopterin-bd_sf"/>
</dbReference>
<dbReference type="Pfam" id="PF20256">
    <property type="entry name" value="MoCoBD_2"/>
    <property type="match status" value="1"/>
</dbReference>
<comment type="caution">
    <text evidence="20">The sequence shown here is derived from an EMBL/GenBank/DDBJ whole genome shotgun (WGS) entry which is preliminary data.</text>
</comment>
<keyword evidence="10" id="KW-0028">Amino-acid biosynthesis</keyword>
<dbReference type="Gene3D" id="3.30.365.10">
    <property type="entry name" value="Aldehyde oxidase/xanthine dehydrogenase, molybdopterin binding domain"/>
    <property type="match status" value="4"/>
</dbReference>
<evidence type="ECO:0000259" key="19">
    <source>
        <dbReference type="PROSITE" id="PS51387"/>
    </source>
</evidence>
<dbReference type="InterPro" id="IPR038071">
    <property type="entry name" value="UROD/MetE-like_sf"/>
</dbReference>
<evidence type="ECO:0000256" key="8">
    <source>
        <dbReference type="ARBA" id="ARBA00022505"/>
    </source>
</evidence>
<dbReference type="Proteomes" id="UP001318860">
    <property type="component" value="Unassembled WGS sequence"/>
</dbReference>
<dbReference type="Gene3D" id="3.20.20.210">
    <property type="match status" value="2"/>
</dbReference>
<dbReference type="Gene3D" id="3.90.1170.50">
    <property type="entry name" value="Aldehyde oxidase/xanthine dehydrogenase, a/b hammerhead"/>
    <property type="match status" value="1"/>
</dbReference>
<dbReference type="SUPFAM" id="SSF56176">
    <property type="entry name" value="FAD-binding/transporter-associated domain-like"/>
    <property type="match status" value="1"/>
</dbReference>
<dbReference type="InterPro" id="IPR036010">
    <property type="entry name" value="2Fe-2S_ferredoxin-like_sf"/>
</dbReference>
<comment type="cofactor">
    <cofactor evidence="2">
        <name>FAD</name>
        <dbReference type="ChEBI" id="CHEBI:57692"/>
    </cofactor>
</comment>
<dbReference type="Pfam" id="PF00941">
    <property type="entry name" value="FAD_binding_5"/>
    <property type="match status" value="1"/>
</dbReference>
<keyword evidence="16" id="KW-0486">Methionine biosynthesis</keyword>
<evidence type="ECO:0000313" key="20">
    <source>
        <dbReference type="EMBL" id="KAK6138240.1"/>
    </source>
</evidence>
<keyword evidence="12" id="KW-0408">Iron</keyword>
<dbReference type="Gene3D" id="3.30.465.10">
    <property type="match status" value="1"/>
</dbReference>
<comment type="similarity">
    <text evidence="6">Belongs to the vitamin-B12 independent methionine synthase family.</text>
</comment>
<evidence type="ECO:0000256" key="16">
    <source>
        <dbReference type="ARBA" id="ARBA00023167"/>
    </source>
</evidence>
<proteinExistence type="inferred from homology"/>
<evidence type="ECO:0000256" key="9">
    <source>
        <dbReference type="ARBA" id="ARBA00022603"/>
    </source>
</evidence>
<keyword evidence="17" id="KW-0326">Glycosidase</keyword>
<dbReference type="Pfam" id="PF02738">
    <property type="entry name" value="MoCoBD_1"/>
    <property type="match status" value="1"/>
</dbReference>
<dbReference type="InterPro" id="IPR002629">
    <property type="entry name" value="Met_Synth_C/arc"/>
</dbReference>
<dbReference type="InterPro" id="IPR036318">
    <property type="entry name" value="FAD-bd_PCMH-like_sf"/>
</dbReference>
<dbReference type="PANTHER" id="PTHR11908">
    <property type="entry name" value="XANTHINE DEHYDROGENASE"/>
    <property type="match status" value="1"/>
</dbReference>
<dbReference type="InterPro" id="IPR036683">
    <property type="entry name" value="CO_DH_flav_C_dom_sf"/>
</dbReference>
<dbReference type="InterPro" id="IPR036881">
    <property type="entry name" value="Glyco_hydro_3_C_sf"/>
</dbReference>
<sequence>MASHIVGYPRMGPKRELKFALESFWDGKSSAEELQKVAADLRVSIWKQMAEAGIKYIPSNTFSFYDQVLDTTAMLGAVPPRYGWSGGEVGFDIYFSMARGNASVPAMEMTKCHYIVPELGSDIEFSYASHKAVQEYKEAKALGVDTVPVLIGPVSYLLLSKLAKGVDKSFSLLSLIDKILPVYKEVVAELKAAGASWIQFDEPTLVMDLESHKLHAFTHAYEELESSFSGLNVLIETYFADLTAEAYNTVTALKGVTAIGFDLVRGSNTLDLIKNDFPPGKYLFAGVVGGRNIWANDLDASLSTLRGLEGVVGKDKLVVSTSCSLLHTAVDLVNETKLDTELKSWLAFAAQKLLEVNALANALSGQKDEAFFSANAAAHASRRSSPRVTNEAVQKATATVKGSDHRRATNVTGRLKAQQKKLSLPILPTTTIGSFPQTLGLRKEEYVKAIKEEIKEVVTLQEQLGIDVLVHGEPERNDMVEYFGEQLSGFAFTVNGWVQSYGSRCVKPPIIYGDVSRPKPMTVFWSTLAQSMTTRPMKGMLTGPVTILNWSFVRNDQPRFETCYQIALAIKDEVEDLEKAGIEVIQIDEAALREGLPLRKSEQAFYLDWAVHSFRITNCAVQDTTQVRHSVLHLVRMKWLRFHRSKVWCGIGPGVYDIHSPRIPATEEIADRINKMLAVLESDILWVNPDCGLKTRKYSEVKPALSNMVAAAKLARLKLAAGKTKCLSKISIRIGPSGVPTVSQAIRVGVSCAQNGGEKYSAASDCLIFEVNGETFEVPEIDPSTTLLEFLRSSTRGCGACVVLLSKYDPVLKQIESFTVSSCLTLLCSVNGCSITTSEGLGNSKDGFHPIHQRFAGFHASQCGFCTPGMCMSLFSALANAEKTHCSEASPGFSKLTVSEAEKAITGNLCRCTGYRPIADACKSFAADVDLEDLGINSFWRKGDTKDKASKLPTYNPTDHIYPYTEELKNEYKSTKVLNPKKYSWYTPVTIEELESFLHSDMVKNGARIKLVVGSTGTGYYKETEKFDKYVDLRYIPELSVVKKDKLGIEFGAALPISKVILHLKEESKLDVCTKIADHMEKVASGFIRNSGSLGGNLVMAQKKYFPSDIATLLLAVGSSVRILTGRKKEHIPIEEFLYRPPLDPKEVLLSIHIPFLEPTRTNGSANSRLVFETYRASPRPLGNALPHKNGILVNDVRLAFGAYGTKHASRARKVEEYLTGKYLVSRVLDKAVKLVKDDVVSEDGTSHPAYRTSLAVSFLFHFLTALTNVDGSSEDLNDSLLEEAAKSIENGDTSPVQNPPLLSSAKQFVEYSKDYYPVGEPMPKFGAAIQASGEAVYVDDIPSPPNCLHGALIVSTKPLARVKGISFKSNPQPTAITDVITVKDIPKGGENIGGTAFFGHEPLFAGDVAQFAGDILAFVVAETQRHANIAAKTALVDYDTDGLDPPILTVEEAVEKSSFFDVPSYLCPEKVGDFSKGMAEADHKILSEEIRLGSQYYFYMETQTALAVPDEDNCMVVYSSIQCPEFAHIAIARCLGVPENSVRVITRRVGGGFGGKALRAMTVATACAVAAHKLRRPVRNYLDRKTDMIIAGGRHPMKITYTVGFKSNGKITALHLDILINAGITVDVSPFMPHTMTCTLKKYNWGALSFDIKLCKTNHSSKSAMRAPGEVQASYIAEAILERVAAELSMEVDVVKNINFHTSRKFKSVLCSSGRGFNRYTLGRIDCRRSWRHRDGTGLWTKVKQVCAFALSSIECDGTEDLVEKVRVVQADTLSIVQGGFTSGSTTSEASCAAVRLCCNVLVERLTPLKEKLREETGSVKWNDLILQAHNHSINLAAHSYFVPESSSVSYLNYGAAVSERISQNGAVPMSYLKKARVEVNVLTGETTILRTDLIYDCGQSMNPAVDLGQIEGAFVQGLGFFMLEEYLANEDGLMVTDSTWTYKIPTLDNIPKQFNVEVLNSGHHKNRVLSSKACGEPPLLLAVSVHCATRAAIIEARKQLKSWGAVEGTDSAFRLDVPATLPVVKRLCGLNSVEMYLRSPNAEMYGDSRNLSILEPGPSTIRNVCGIVKCGVIIISRRPVVIEPYLAQTDALVAPWLPDTEGQGVADVLFGHYGFTGKLARTSFKSVEQLFMIVGDPHYDTLFPFGFGMTTKPRQWNQTCSSI</sequence>
<evidence type="ECO:0000256" key="15">
    <source>
        <dbReference type="ARBA" id="ARBA00023014"/>
    </source>
</evidence>
<evidence type="ECO:0000256" key="1">
    <source>
        <dbReference type="ARBA" id="ARBA00001924"/>
    </source>
</evidence>
<dbReference type="Gene3D" id="3.30.390.50">
    <property type="entry name" value="CO dehydrogenase flavoprotein, C-terminal domain"/>
    <property type="match status" value="1"/>
</dbReference>
<evidence type="ECO:0000256" key="12">
    <source>
        <dbReference type="ARBA" id="ARBA00022714"/>
    </source>
</evidence>
<dbReference type="InterPro" id="IPR046867">
    <property type="entry name" value="AldOxase/xan_DH_MoCoBD2"/>
</dbReference>
<dbReference type="Pfam" id="PF01915">
    <property type="entry name" value="Glyco_hydro_3_C"/>
    <property type="match status" value="1"/>
</dbReference>
<evidence type="ECO:0000256" key="11">
    <source>
        <dbReference type="ARBA" id="ARBA00022679"/>
    </source>
</evidence>
<dbReference type="Gene3D" id="3.40.50.1700">
    <property type="entry name" value="Glycoside hydrolase family 3 C-terminal domain"/>
    <property type="match status" value="1"/>
</dbReference>
<dbReference type="CDD" id="cd03311">
    <property type="entry name" value="CIMS_C_terminal_like"/>
    <property type="match status" value="1"/>
</dbReference>
<name>A0ABR0VVB8_REHGL</name>
<evidence type="ECO:0000256" key="10">
    <source>
        <dbReference type="ARBA" id="ARBA00022605"/>
    </source>
</evidence>
<evidence type="ECO:0000256" key="17">
    <source>
        <dbReference type="ARBA" id="ARBA00023295"/>
    </source>
</evidence>
<evidence type="ECO:0000256" key="5">
    <source>
        <dbReference type="ARBA" id="ARBA00006849"/>
    </source>
</evidence>
<dbReference type="InterPro" id="IPR005107">
    <property type="entry name" value="CO_DH_flav_C"/>
</dbReference>
<dbReference type="InterPro" id="IPR002772">
    <property type="entry name" value="Glyco_hydro_3_C"/>
</dbReference>
<dbReference type="InterPro" id="IPR036884">
    <property type="entry name" value="2Fe-2S-bd_dom_sf"/>
</dbReference>
<evidence type="ECO:0000256" key="7">
    <source>
        <dbReference type="ARBA" id="ARBA00012034"/>
    </source>
</evidence>
<dbReference type="InterPro" id="IPR016169">
    <property type="entry name" value="FAD-bd_PCMH_sub2"/>
</dbReference>
<evidence type="ECO:0000256" key="13">
    <source>
        <dbReference type="ARBA" id="ARBA00022801"/>
    </source>
</evidence>
<dbReference type="CDD" id="cd03312">
    <property type="entry name" value="CIMS_N_terminal_like"/>
    <property type="match status" value="1"/>
</dbReference>
<dbReference type="NCBIfam" id="NF003556">
    <property type="entry name" value="PRK05222.1"/>
    <property type="match status" value="1"/>
</dbReference>
<dbReference type="SMART" id="SM01092">
    <property type="entry name" value="CO_deh_flav_C"/>
    <property type="match status" value="1"/>
</dbReference>
<dbReference type="Pfam" id="PF01799">
    <property type="entry name" value="Fer2_2"/>
    <property type="match status" value="1"/>
</dbReference>
<keyword evidence="14" id="KW-0560">Oxidoreductase</keyword>
<dbReference type="Gene3D" id="1.10.150.120">
    <property type="entry name" value="[2Fe-2S]-binding domain"/>
    <property type="match status" value="1"/>
</dbReference>
<dbReference type="SUPFAM" id="SSF47741">
    <property type="entry name" value="CO dehydrogenase ISP C-domain like"/>
    <property type="match status" value="1"/>
</dbReference>
<dbReference type="Gene3D" id="3.10.20.30">
    <property type="match status" value="1"/>
</dbReference>
<organism evidence="20 21">
    <name type="scientific">Rehmannia glutinosa</name>
    <name type="common">Chinese foxglove</name>
    <dbReference type="NCBI Taxonomy" id="99300"/>
    <lineage>
        <taxon>Eukaryota</taxon>
        <taxon>Viridiplantae</taxon>
        <taxon>Streptophyta</taxon>
        <taxon>Embryophyta</taxon>
        <taxon>Tracheophyta</taxon>
        <taxon>Spermatophyta</taxon>
        <taxon>Magnoliopsida</taxon>
        <taxon>eudicotyledons</taxon>
        <taxon>Gunneridae</taxon>
        <taxon>Pentapetalae</taxon>
        <taxon>asterids</taxon>
        <taxon>lamiids</taxon>
        <taxon>Lamiales</taxon>
        <taxon>Orobanchaceae</taxon>
        <taxon>Rehmannieae</taxon>
        <taxon>Rehmannia</taxon>
    </lineage>
</organism>
<keyword evidence="9" id="KW-0489">Methyltransferase</keyword>
<keyword evidence="21" id="KW-1185">Reference proteome</keyword>
<dbReference type="InterPro" id="IPR001041">
    <property type="entry name" value="2Fe-2S_ferredoxin-type"/>
</dbReference>
<dbReference type="InterPro" id="IPR016166">
    <property type="entry name" value="FAD-bd_PCMH"/>
</dbReference>
<dbReference type="SUPFAM" id="SSF55447">
    <property type="entry name" value="CO dehydrogenase flavoprotein C-terminal domain-like"/>
    <property type="match status" value="1"/>
</dbReference>
<dbReference type="SUPFAM" id="SSF52279">
    <property type="entry name" value="Beta-D-glucan exohydrolase, C-terminal domain"/>
    <property type="match status" value="1"/>
</dbReference>
<comment type="function">
    <text evidence="3">Catalyzes the transfer of a methyl group from 5-methyltetrahydrofolate to homocysteine resulting in methionine formation.</text>
</comment>
<dbReference type="SUPFAM" id="SSF54665">
    <property type="entry name" value="CO dehydrogenase molybdoprotein N-domain-like"/>
    <property type="match status" value="1"/>
</dbReference>
<dbReference type="InterPro" id="IPR013215">
    <property type="entry name" value="Cbl-indep_Met_Synth_N"/>
</dbReference>
<dbReference type="InterPro" id="IPR008274">
    <property type="entry name" value="AldOxase/xan_DH_MoCoBD1"/>
</dbReference>
<keyword evidence="12" id="KW-0001">2Fe-2S</keyword>
<comment type="similarity">
    <text evidence="5">Belongs to the xanthine dehydrogenase family.</text>
</comment>
<dbReference type="Pfam" id="PF01315">
    <property type="entry name" value="Ald_Xan_dh_C"/>
    <property type="match status" value="1"/>
</dbReference>
<keyword evidence="13" id="KW-0378">Hydrolase</keyword>